<dbReference type="InterPro" id="IPR003507">
    <property type="entry name" value="S66_fam"/>
</dbReference>
<keyword evidence="2" id="KW-0121">Carboxypeptidase</keyword>
<keyword evidence="9" id="KW-1185">Reference proteome</keyword>
<name>A0ABW4I6B5_9SPHN</name>
<dbReference type="InterPro" id="IPR027478">
    <property type="entry name" value="LdcA_N"/>
</dbReference>
<keyword evidence="4" id="KW-0378">Hydrolase</keyword>
<reference evidence="9" key="1">
    <citation type="journal article" date="2019" name="Int. J. Syst. Evol. Microbiol.">
        <title>The Global Catalogue of Microorganisms (GCM) 10K type strain sequencing project: providing services to taxonomists for standard genome sequencing and annotation.</title>
        <authorList>
            <consortium name="The Broad Institute Genomics Platform"/>
            <consortium name="The Broad Institute Genome Sequencing Center for Infectious Disease"/>
            <person name="Wu L."/>
            <person name="Ma J."/>
        </authorList>
    </citation>
    <scope>NUCLEOTIDE SEQUENCE [LARGE SCALE GENOMIC DNA]</scope>
    <source>
        <strain evidence="9">CGMCC 1.16275</strain>
    </source>
</reference>
<dbReference type="EMBL" id="JBHUDY010000001">
    <property type="protein sequence ID" value="MFD1612695.1"/>
    <property type="molecule type" value="Genomic_DNA"/>
</dbReference>
<organism evidence="8 9">
    <name type="scientific">Sphingomonas tabacisoli</name>
    <dbReference type="NCBI Taxonomy" id="2249466"/>
    <lineage>
        <taxon>Bacteria</taxon>
        <taxon>Pseudomonadati</taxon>
        <taxon>Pseudomonadota</taxon>
        <taxon>Alphaproteobacteria</taxon>
        <taxon>Sphingomonadales</taxon>
        <taxon>Sphingomonadaceae</taxon>
        <taxon>Sphingomonas</taxon>
    </lineage>
</organism>
<evidence type="ECO:0000256" key="2">
    <source>
        <dbReference type="ARBA" id="ARBA00022645"/>
    </source>
</evidence>
<sequence>MRIGIVAPSCRIDEDVVSRVSVLAEGRAELVWHPQCFLSDGHFAGPDAARAGALIEVANDPTIDAVWFARGGYGACRIVDAVMGGLGEAARRKTYLGYSDGGTLLGALYAREIGAVAHGPMPADIRRAGGEAAVTRTLDWLVDRNRASLEPSVGDAPTVAFNIVILAHLIGTPHLPDLTGHVLMIEEVAEYLYRTDRDLAQIVRHPSISSIAGIRMGRISQVPENDPDFGAEPEEVVLHWCDRAGIPFLGPADIGHDADNKVVPFGLTAPPQPLP</sequence>
<dbReference type="CDD" id="cd07025">
    <property type="entry name" value="Peptidase_S66"/>
    <property type="match status" value="1"/>
</dbReference>
<proteinExistence type="inferred from homology"/>
<dbReference type="Pfam" id="PF02016">
    <property type="entry name" value="Peptidase_S66"/>
    <property type="match status" value="1"/>
</dbReference>
<evidence type="ECO:0000259" key="7">
    <source>
        <dbReference type="Pfam" id="PF17676"/>
    </source>
</evidence>
<evidence type="ECO:0000313" key="8">
    <source>
        <dbReference type="EMBL" id="MFD1612695.1"/>
    </source>
</evidence>
<evidence type="ECO:0000256" key="1">
    <source>
        <dbReference type="ARBA" id="ARBA00010233"/>
    </source>
</evidence>
<evidence type="ECO:0000256" key="5">
    <source>
        <dbReference type="ARBA" id="ARBA00022825"/>
    </source>
</evidence>
<dbReference type="Gene3D" id="3.50.30.60">
    <property type="entry name" value="LD-carboxypeptidase A C-terminal domain-like"/>
    <property type="match status" value="1"/>
</dbReference>
<evidence type="ECO:0000313" key="9">
    <source>
        <dbReference type="Proteomes" id="UP001597115"/>
    </source>
</evidence>
<evidence type="ECO:0000256" key="4">
    <source>
        <dbReference type="ARBA" id="ARBA00022801"/>
    </source>
</evidence>
<feature type="domain" description="LD-carboxypeptidase N-terminal" evidence="6">
    <location>
        <begin position="3"/>
        <end position="113"/>
    </location>
</feature>
<keyword evidence="3" id="KW-0645">Protease</keyword>
<dbReference type="PANTHER" id="PTHR30237:SF2">
    <property type="entry name" value="MUREIN TETRAPEPTIDE CARBOXYPEPTIDASE"/>
    <property type="match status" value="1"/>
</dbReference>
<evidence type="ECO:0000256" key="3">
    <source>
        <dbReference type="ARBA" id="ARBA00022670"/>
    </source>
</evidence>
<feature type="domain" description="LD-carboxypeptidase C-terminal" evidence="7">
    <location>
        <begin position="161"/>
        <end position="269"/>
    </location>
</feature>
<dbReference type="Pfam" id="PF17676">
    <property type="entry name" value="Peptidase_S66C"/>
    <property type="match status" value="1"/>
</dbReference>
<dbReference type="SUPFAM" id="SSF52317">
    <property type="entry name" value="Class I glutamine amidotransferase-like"/>
    <property type="match status" value="1"/>
</dbReference>
<dbReference type="InterPro" id="IPR040921">
    <property type="entry name" value="Peptidase_S66C"/>
</dbReference>
<dbReference type="InterPro" id="IPR029062">
    <property type="entry name" value="Class_I_gatase-like"/>
</dbReference>
<dbReference type="Gene3D" id="3.40.50.10740">
    <property type="entry name" value="Class I glutamine amidotransferase-like"/>
    <property type="match status" value="1"/>
</dbReference>
<dbReference type="RefSeq" id="WP_380889836.1">
    <property type="nucleotide sequence ID" value="NZ_JBHUDY010000001.1"/>
</dbReference>
<dbReference type="InterPro" id="IPR040449">
    <property type="entry name" value="Peptidase_S66_N"/>
</dbReference>
<comment type="similarity">
    <text evidence="1">Belongs to the peptidase S66 family.</text>
</comment>
<dbReference type="PANTHER" id="PTHR30237">
    <property type="entry name" value="MURAMOYLTETRAPEPTIDE CARBOXYPEPTIDASE"/>
    <property type="match status" value="1"/>
</dbReference>
<evidence type="ECO:0000259" key="6">
    <source>
        <dbReference type="Pfam" id="PF02016"/>
    </source>
</evidence>
<gene>
    <name evidence="8" type="ORF">ACFSCW_12870</name>
</gene>
<dbReference type="Proteomes" id="UP001597115">
    <property type="component" value="Unassembled WGS sequence"/>
</dbReference>
<comment type="caution">
    <text evidence="8">The sequence shown here is derived from an EMBL/GenBank/DDBJ whole genome shotgun (WGS) entry which is preliminary data.</text>
</comment>
<keyword evidence="5" id="KW-0720">Serine protease</keyword>
<accession>A0ABW4I6B5</accession>
<dbReference type="SUPFAM" id="SSF141986">
    <property type="entry name" value="LD-carboxypeptidase A C-terminal domain-like"/>
    <property type="match status" value="1"/>
</dbReference>
<dbReference type="InterPro" id="IPR027461">
    <property type="entry name" value="Carboxypeptidase_A_C_sf"/>
</dbReference>
<protein>
    <submittedName>
        <fullName evidence="8">LD-carboxypeptidase</fullName>
    </submittedName>
</protein>